<dbReference type="Pfam" id="PF03354">
    <property type="entry name" value="TerL_ATPase"/>
    <property type="match status" value="1"/>
</dbReference>
<feature type="domain" description="Terminase large subunit-like endonuclease" evidence="2">
    <location>
        <begin position="254"/>
        <end position="534"/>
    </location>
</feature>
<reference evidence="3 4" key="1">
    <citation type="submission" date="2016-12" db="EMBL/GenBank/DDBJ databases">
        <title>Complete genome sequence of Clostridium kluyveri JZZ isolated from the pit mud of a Chinese flavor liquor-making factory.</title>
        <authorList>
            <person name="Wang Y."/>
        </authorList>
    </citation>
    <scope>NUCLEOTIDE SEQUENCE [LARGE SCALE GENOMIC DNA]</scope>
    <source>
        <strain evidence="3 4">JZZ</strain>
    </source>
</reference>
<evidence type="ECO:0000259" key="1">
    <source>
        <dbReference type="Pfam" id="PF03354"/>
    </source>
</evidence>
<feature type="domain" description="Terminase large subunit-like ATPase" evidence="1">
    <location>
        <begin position="74"/>
        <end position="245"/>
    </location>
</feature>
<dbReference type="PANTHER" id="PTHR41287:SF1">
    <property type="entry name" value="PROTEIN YMFN"/>
    <property type="match status" value="1"/>
</dbReference>
<dbReference type="InterPro" id="IPR046462">
    <property type="entry name" value="TerL_nuclease"/>
</dbReference>
<protein>
    <submittedName>
        <fullName evidence="3">Terminase</fullName>
    </submittedName>
</protein>
<dbReference type="InterPro" id="IPR046461">
    <property type="entry name" value="TerL_ATPase"/>
</dbReference>
<dbReference type="EMBL" id="CP018335">
    <property type="protein sequence ID" value="APM37295.1"/>
    <property type="molecule type" value="Genomic_DNA"/>
</dbReference>
<gene>
    <name evidence="3" type="ORF">BS101_00210</name>
</gene>
<evidence type="ECO:0000313" key="4">
    <source>
        <dbReference type="Proteomes" id="UP000184604"/>
    </source>
</evidence>
<evidence type="ECO:0000313" key="3">
    <source>
        <dbReference type="EMBL" id="APM37295.1"/>
    </source>
</evidence>
<dbReference type="Gene3D" id="3.40.50.300">
    <property type="entry name" value="P-loop containing nucleotide triphosphate hydrolases"/>
    <property type="match status" value="1"/>
</dbReference>
<dbReference type="AlphaFoldDB" id="A0A1L5F2R3"/>
<accession>A0A1L5F2R3</accession>
<evidence type="ECO:0000259" key="2">
    <source>
        <dbReference type="Pfam" id="PF20441"/>
    </source>
</evidence>
<name>A0A1L5F2R3_CLOKL</name>
<dbReference type="InterPro" id="IPR005021">
    <property type="entry name" value="Terminase_largesu-like"/>
</dbReference>
<organism evidence="3 4">
    <name type="scientific">Clostridium kluyveri</name>
    <dbReference type="NCBI Taxonomy" id="1534"/>
    <lineage>
        <taxon>Bacteria</taxon>
        <taxon>Bacillati</taxon>
        <taxon>Bacillota</taxon>
        <taxon>Clostridia</taxon>
        <taxon>Eubacteriales</taxon>
        <taxon>Clostridiaceae</taxon>
        <taxon>Clostridium</taxon>
    </lineage>
</organism>
<sequence length="547" mass="63425">MNYIKEYYKGIKSGKYIVSKRIEKEYKRLVDDIDNPNKYIFDENKANRPIEFIEKFCKHSKGEWAGKSVILELFQKAFISALFGFIDKNTGLRRYRESMFYVSRKNGKTVMLSAIALYMLVADGEAGAEVYSCASKKDQAKICFDETLNMVNQSPYLSKHLKKRKTDLYFPLTMSKFQALGKNSDTLDGLNSQCVIIDELHSIKDRNLYEVMKQSQSARREPLLIMITTAGTVRENIFDDMYEYACNVVDGNFEDDTFLPILYELDSKEEWRNPECWPKANPGLGNIKKLDDLEIKVDRAKNNPKDVSGILTKDFNIRCTVSTAWLTFDAINNEETFNINNFCNSYAIGGADLSITTDLTAATLLLMDAETQKRYITQMYWLPKESFNKRVYEDKIPYDKWLERGLLRLCEGNSIDYRDVTAWFLEMLNEKEITPLWIYYDSYSAKYWVEEMKNNGFKMERCIQGAKTLSLPMQMMGADLQAKKINYNNNPMLKWCLTNTGVETDRNGNIVPIKNQSAKMRIDGMASMLDAYTGLFEHYEEFLRAIQ</sequence>
<dbReference type="OrthoDB" id="9760250at2"/>
<dbReference type="PANTHER" id="PTHR41287">
    <property type="match status" value="1"/>
</dbReference>
<dbReference type="GO" id="GO:0004519">
    <property type="term" value="F:endonuclease activity"/>
    <property type="evidence" value="ECO:0007669"/>
    <property type="project" value="InterPro"/>
</dbReference>
<proteinExistence type="predicted"/>
<dbReference type="Pfam" id="PF20441">
    <property type="entry name" value="TerL_nuclease"/>
    <property type="match status" value="1"/>
</dbReference>
<dbReference type="InterPro" id="IPR027417">
    <property type="entry name" value="P-loop_NTPase"/>
</dbReference>
<dbReference type="Proteomes" id="UP000184604">
    <property type="component" value="Chromosome"/>
</dbReference>
<dbReference type="RefSeq" id="WP_073537015.1">
    <property type="nucleotide sequence ID" value="NZ_CP018335.1"/>
</dbReference>